<dbReference type="Proteomes" id="UP000250744">
    <property type="component" value="Unassembled WGS sequence"/>
</dbReference>
<dbReference type="OrthoDB" id="8910754at2"/>
<dbReference type="RefSeq" id="WP_112158241.1">
    <property type="nucleotide sequence ID" value="NZ_QKRX01000003.1"/>
</dbReference>
<accession>A0A364NP62</accession>
<dbReference type="SUPFAM" id="SSF48695">
    <property type="entry name" value="Multiheme cytochromes"/>
    <property type="match status" value="1"/>
</dbReference>
<dbReference type="EMBL" id="QKRX01000003">
    <property type="protein sequence ID" value="RAU18889.1"/>
    <property type="molecule type" value="Genomic_DNA"/>
</dbReference>
<keyword evidence="2" id="KW-1185">Reference proteome</keyword>
<sequence length="282" mass="31895">MLDISKRLSVINALLEEDTVQSLTYAALECRLTLEYLCYERFKLSYAYLSIDDLKNWQPRHVVKQVSDDIDENITKGFKLSVSNQRVDGKSPETKEEFESLEYHLVGQQPGLNINKLHSLWHGLANVALHIPVPTISSGEISIYGGQDKIKNKVRQVVLFLQGIDGNLLMGGSLGPVFNFNCLTCDSLIKKTVKALNSPAVVNCINPECSESYYIEPEDYKEGFRVTRRIFQFACKRCNGNLDVPSKLFRELKLDQQLNIVCGSCHTSLTVIMRPLMKDNVD</sequence>
<dbReference type="AlphaFoldDB" id="A0A364NP62"/>
<gene>
    <name evidence="1" type="ORF">DN062_05245</name>
</gene>
<name>A0A364NP62_9GAMM</name>
<evidence type="ECO:0000313" key="2">
    <source>
        <dbReference type="Proteomes" id="UP000250744"/>
    </source>
</evidence>
<proteinExistence type="predicted"/>
<evidence type="ECO:0000313" key="1">
    <source>
        <dbReference type="EMBL" id="RAU18889.1"/>
    </source>
</evidence>
<dbReference type="InterPro" id="IPR036280">
    <property type="entry name" value="Multihaem_cyt_sf"/>
</dbReference>
<organism evidence="1 2">
    <name type="scientific">Nitrincola tibetensis</name>
    <dbReference type="NCBI Taxonomy" id="2219697"/>
    <lineage>
        <taxon>Bacteria</taxon>
        <taxon>Pseudomonadati</taxon>
        <taxon>Pseudomonadota</taxon>
        <taxon>Gammaproteobacteria</taxon>
        <taxon>Oceanospirillales</taxon>
        <taxon>Oceanospirillaceae</taxon>
        <taxon>Nitrincola</taxon>
    </lineage>
</organism>
<reference evidence="1 2" key="1">
    <citation type="submission" date="2018-06" db="EMBL/GenBank/DDBJ databases">
        <title>Nitrincola tibetense sp. nov., isolated from Lake XuguoCo on Tibetan Plateau.</title>
        <authorList>
            <person name="Xing P."/>
        </authorList>
    </citation>
    <scope>NUCLEOTIDE SEQUENCE [LARGE SCALE GENOMIC DNA]</scope>
    <source>
        <strain evidence="2">xg18</strain>
    </source>
</reference>
<comment type="caution">
    <text evidence="1">The sequence shown here is derived from an EMBL/GenBank/DDBJ whole genome shotgun (WGS) entry which is preliminary data.</text>
</comment>
<protein>
    <submittedName>
        <fullName evidence="1">Uncharacterized protein</fullName>
    </submittedName>
</protein>